<reference evidence="1 2" key="1">
    <citation type="submission" date="2023-04" db="EMBL/GenBank/DDBJ databases">
        <title>Draft genome sequence of acteroides sedimenti strain YN3PY1.</title>
        <authorList>
            <person name="Yoshida N."/>
        </authorList>
    </citation>
    <scope>NUCLEOTIDE SEQUENCE [LARGE SCALE GENOMIC DNA]</scope>
    <source>
        <strain evidence="1 2">YN3PY1</strain>
    </source>
</reference>
<organism evidence="1 2">
    <name type="scientific">Bacteroides sedimenti</name>
    <dbReference type="NCBI Taxonomy" id="2136147"/>
    <lineage>
        <taxon>Bacteria</taxon>
        <taxon>Pseudomonadati</taxon>
        <taxon>Bacteroidota</taxon>
        <taxon>Bacteroidia</taxon>
        <taxon>Bacteroidales</taxon>
        <taxon>Bacteroidaceae</taxon>
        <taxon>Bacteroides</taxon>
    </lineage>
</organism>
<evidence type="ECO:0000313" key="2">
    <source>
        <dbReference type="Proteomes" id="UP001496674"/>
    </source>
</evidence>
<dbReference type="Gene3D" id="3.30.420.260">
    <property type="match status" value="1"/>
</dbReference>
<dbReference type="Gene3D" id="3.30.420.250">
    <property type="match status" value="1"/>
</dbReference>
<gene>
    <name evidence="1" type="ORF">BSYN_27040</name>
</gene>
<keyword evidence="2" id="KW-1185">Reference proteome</keyword>
<dbReference type="InterPro" id="IPR024213">
    <property type="entry name" value="DUF3822"/>
</dbReference>
<sequence>MTEEVNTPQIDYSRTGQYTLTVRLTTEEFFYSIYNPTNEKAYSFLSKATNENLSMAANVKDALKENEFLKHSYKRVNVLVVTRRFTLIPFELFEDEQAETILYHNHPRQDNEVVLYNILKKANVVVVFAIDKSVYQQMKEQFPDASFYCHASTLAEYYSGLSKQGNNLKMYACLREKSVDVLCYERGRLLLINNFKCSATSDIIYYLLYVWKELDFNQERDELHLSGNFADKEGVVNGLKRFVRQLFVIKPDSVFSSDGNVKTEKIPFDLQALSLCDL</sequence>
<accession>A0ABM8IET7</accession>
<dbReference type="CDD" id="cd24013">
    <property type="entry name" value="ASKHA_ATPase_BT3980-like"/>
    <property type="match status" value="1"/>
</dbReference>
<evidence type="ECO:0008006" key="3">
    <source>
        <dbReference type="Google" id="ProtNLM"/>
    </source>
</evidence>
<dbReference type="Proteomes" id="UP001496674">
    <property type="component" value="Chromosome"/>
</dbReference>
<dbReference type="RefSeq" id="WP_353331788.1">
    <property type="nucleotide sequence ID" value="NZ_AP028055.1"/>
</dbReference>
<dbReference type="EMBL" id="AP028055">
    <property type="protein sequence ID" value="BEH00440.1"/>
    <property type="molecule type" value="Genomic_DNA"/>
</dbReference>
<evidence type="ECO:0000313" key="1">
    <source>
        <dbReference type="EMBL" id="BEH00440.1"/>
    </source>
</evidence>
<proteinExistence type="predicted"/>
<name>A0ABM8IET7_9BACE</name>
<dbReference type="Pfam" id="PF12864">
    <property type="entry name" value="DUF3822"/>
    <property type="match status" value="1"/>
</dbReference>
<protein>
    <recommendedName>
        <fullName evidence="3">DUF3822 family protein</fullName>
    </recommendedName>
</protein>